<dbReference type="RefSeq" id="WP_053434121.1">
    <property type="nucleotide sequence ID" value="NZ_LGUF01000007.1"/>
</dbReference>
<name>A0A0M0GAF4_SPOGL</name>
<proteinExistence type="predicted"/>
<comment type="caution">
    <text evidence="3">The sequence shown here is derived from an EMBL/GenBank/DDBJ whole genome shotgun (WGS) entry which is preliminary data.</text>
</comment>
<dbReference type="SUPFAM" id="SSF56601">
    <property type="entry name" value="beta-lactamase/transpeptidase-like"/>
    <property type="match status" value="1"/>
</dbReference>
<dbReference type="GO" id="GO:0016787">
    <property type="term" value="F:hydrolase activity"/>
    <property type="evidence" value="ECO:0007669"/>
    <property type="project" value="UniProtKB-KW"/>
</dbReference>
<dbReference type="PANTHER" id="PTHR43283:SF11">
    <property type="entry name" value="BETA-LACTAMASE-RELATED DOMAIN-CONTAINING PROTEIN"/>
    <property type="match status" value="1"/>
</dbReference>
<evidence type="ECO:0000256" key="1">
    <source>
        <dbReference type="ARBA" id="ARBA00022801"/>
    </source>
</evidence>
<evidence type="ECO:0000313" key="4">
    <source>
        <dbReference type="Proteomes" id="UP000037109"/>
    </source>
</evidence>
<accession>A0A0M0GAF4</accession>
<dbReference type="OrthoDB" id="9770183at2"/>
<evidence type="ECO:0000259" key="2">
    <source>
        <dbReference type="Pfam" id="PF00144"/>
    </source>
</evidence>
<sequence>MKRFITLLTVLGIVWGLLLPYPIAALGEELGRTGSSSSDEQVFKHKKSAEYPTLSKAKRPEDAGFSSKKLREVDKLIEEEIENGFPGAALVIIKDGKIVKNSAYGSAKIYDEADPLNHPQKMKTKTMFDLASNTKMYAVNFSLQHLVSEGEINLEEKIQHYFPEFQDSAADEIKGKSELRIIDLLHHTAGFPSSIHYHNPERAGELYSQERSKTLSMILKTPLQYEPGTKQVYSDIDYMLLGFIIEKITGEQLDRYTENHIYKPLGLKHTLFNPLRKGFKEKDFAATELHGNTRDGVISFPNIRTYTLQGEVHDEKSFYSMDGISGHAGLFSTTADLAVLLQVMLNDGGYGNVKLFDKRTIDEFVRPYEMNPTYGLGWRLNGDSSMDWMFSKYAGKEVFGHTGWTGTVTVIDRENNLAIALLTNKKHSPVIDPLKDPHKFQGDTYSISQYGSVVSAVYEALIH</sequence>
<dbReference type="PATRIC" id="fig|1459.3.peg.1706"/>
<dbReference type="STRING" id="1459.AF332_08055"/>
<dbReference type="InterPro" id="IPR012338">
    <property type="entry name" value="Beta-lactam/transpept-like"/>
</dbReference>
<keyword evidence="1" id="KW-0378">Hydrolase</keyword>
<dbReference type="InterPro" id="IPR001466">
    <property type="entry name" value="Beta-lactam-related"/>
</dbReference>
<keyword evidence="4" id="KW-1185">Reference proteome</keyword>
<protein>
    <submittedName>
        <fullName evidence="3">Esterase</fullName>
    </submittedName>
</protein>
<dbReference type="NCBIfam" id="NF002968">
    <property type="entry name" value="PRK03642.1"/>
    <property type="match status" value="1"/>
</dbReference>
<dbReference type="AlphaFoldDB" id="A0A0M0GAF4"/>
<dbReference type="Proteomes" id="UP000037109">
    <property type="component" value="Unassembled WGS sequence"/>
</dbReference>
<organism evidence="3 4">
    <name type="scientific">Sporosarcina globispora</name>
    <name type="common">Bacillus globisporus</name>
    <dbReference type="NCBI Taxonomy" id="1459"/>
    <lineage>
        <taxon>Bacteria</taxon>
        <taxon>Bacillati</taxon>
        <taxon>Bacillota</taxon>
        <taxon>Bacilli</taxon>
        <taxon>Bacillales</taxon>
        <taxon>Caryophanaceae</taxon>
        <taxon>Sporosarcina</taxon>
    </lineage>
</organism>
<reference evidence="4" key="1">
    <citation type="submission" date="2015-07" db="EMBL/GenBank/DDBJ databases">
        <title>Fjat-10036 dsm4.</title>
        <authorList>
            <person name="Liu B."/>
            <person name="Wang J."/>
            <person name="Zhu Y."/>
            <person name="Liu G."/>
            <person name="Chen Q."/>
            <person name="Chen Z."/>
            <person name="Lan J."/>
            <person name="Che J."/>
            <person name="Ge C."/>
            <person name="Shi H."/>
            <person name="Pan Z."/>
            <person name="Liu X."/>
        </authorList>
    </citation>
    <scope>NUCLEOTIDE SEQUENCE [LARGE SCALE GENOMIC DNA]</scope>
    <source>
        <strain evidence="4">DSM 4</strain>
    </source>
</reference>
<evidence type="ECO:0000313" key="3">
    <source>
        <dbReference type="EMBL" id="KON86753.1"/>
    </source>
</evidence>
<dbReference type="EMBL" id="LGUF01000007">
    <property type="protein sequence ID" value="KON86753.1"/>
    <property type="molecule type" value="Genomic_DNA"/>
</dbReference>
<dbReference type="Pfam" id="PF00144">
    <property type="entry name" value="Beta-lactamase"/>
    <property type="match status" value="1"/>
</dbReference>
<feature type="domain" description="Beta-lactamase-related" evidence="2">
    <location>
        <begin position="73"/>
        <end position="437"/>
    </location>
</feature>
<dbReference type="Gene3D" id="3.40.710.10">
    <property type="entry name" value="DD-peptidase/beta-lactamase superfamily"/>
    <property type="match status" value="1"/>
</dbReference>
<dbReference type="PANTHER" id="PTHR43283">
    <property type="entry name" value="BETA-LACTAMASE-RELATED"/>
    <property type="match status" value="1"/>
</dbReference>
<gene>
    <name evidence="3" type="ORF">AF332_08055</name>
</gene>
<dbReference type="InterPro" id="IPR050789">
    <property type="entry name" value="Diverse_Enzym_Activities"/>
</dbReference>